<organism evidence="3 4">
    <name type="scientific">Ditylenchus dipsaci</name>
    <dbReference type="NCBI Taxonomy" id="166011"/>
    <lineage>
        <taxon>Eukaryota</taxon>
        <taxon>Metazoa</taxon>
        <taxon>Ecdysozoa</taxon>
        <taxon>Nematoda</taxon>
        <taxon>Chromadorea</taxon>
        <taxon>Rhabditida</taxon>
        <taxon>Tylenchina</taxon>
        <taxon>Tylenchomorpha</taxon>
        <taxon>Sphaerularioidea</taxon>
        <taxon>Anguinidae</taxon>
        <taxon>Anguininae</taxon>
        <taxon>Ditylenchus</taxon>
    </lineage>
</organism>
<dbReference type="SUPFAM" id="SSF57196">
    <property type="entry name" value="EGF/Laminin"/>
    <property type="match status" value="1"/>
</dbReference>
<protein>
    <submittedName>
        <fullName evidence="4">EGF-like domain-containing protein</fullName>
    </submittedName>
</protein>
<dbReference type="WBParaSite" id="jg24295">
    <property type="protein sequence ID" value="jg24295"/>
    <property type="gene ID" value="jg24295"/>
</dbReference>
<proteinExistence type="predicted"/>
<feature type="chain" id="PRO_5037436908" evidence="1">
    <location>
        <begin position="20"/>
        <end position="137"/>
    </location>
</feature>
<sequence>MHNFFDFFVLAPLLFVITALDSNNLNCFNDGQWVAKSKLQKSEGKCVCSHNYTGKLCEIESTVWAIKGTTITVAFFVSLIGQVQTVSVLNVAYLVPLDLDQQNVTVLSRFPVDFVMNFKPKIGCASVSPIDWLQTVD</sequence>
<feature type="signal peptide" evidence="1">
    <location>
        <begin position="1"/>
        <end position="19"/>
    </location>
</feature>
<evidence type="ECO:0000313" key="4">
    <source>
        <dbReference type="WBParaSite" id="jg24295"/>
    </source>
</evidence>
<dbReference type="AlphaFoldDB" id="A0A915DYI3"/>
<evidence type="ECO:0000256" key="1">
    <source>
        <dbReference type="SAM" id="SignalP"/>
    </source>
</evidence>
<dbReference type="PROSITE" id="PS00022">
    <property type="entry name" value="EGF_1"/>
    <property type="match status" value="1"/>
</dbReference>
<dbReference type="Gene3D" id="2.10.25.10">
    <property type="entry name" value="Laminin"/>
    <property type="match status" value="1"/>
</dbReference>
<name>A0A915DYI3_9BILA</name>
<accession>A0A915DYI3</accession>
<keyword evidence="3" id="KW-1185">Reference proteome</keyword>
<keyword evidence="1" id="KW-0732">Signal</keyword>
<dbReference type="Proteomes" id="UP000887574">
    <property type="component" value="Unplaced"/>
</dbReference>
<evidence type="ECO:0000259" key="2">
    <source>
        <dbReference type="PROSITE" id="PS00022"/>
    </source>
</evidence>
<reference evidence="4" key="1">
    <citation type="submission" date="2022-11" db="UniProtKB">
        <authorList>
            <consortium name="WormBaseParasite"/>
        </authorList>
    </citation>
    <scope>IDENTIFICATION</scope>
</reference>
<dbReference type="InterPro" id="IPR000742">
    <property type="entry name" value="EGF"/>
</dbReference>
<evidence type="ECO:0000313" key="3">
    <source>
        <dbReference type="Proteomes" id="UP000887574"/>
    </source>
</evidence>
<feature type="domain" description="EGF-like" evidence="2">
    <location>
        <begin position="46"/>
        <end position="57"/>
    </location>
</feature>